<evidence type="ECO:0000256" key="6">
    <source>
        <dbReference type="ARBA" id="ARBA00023102"/>
    </source>
</evidence>
<evidence type="ECO:0000256" key="1">
    <source>
        <dbReference type="ARBA" id="ARBA00004970"/>
    </source>
</evidence>
<comment type="catalytic activity">
    <reaction evidence="7 8">
        <text>L-histidinol phosphate + H2O = L-histidinol + phosphate</text>
        <dbReference type="Rhea" id="RHEA:14465"/>
        <dbReference type="ChEBI" id="CHEBI:15377"/>
        <dbReference type="ChEBI" id="CHEBI:43474"/>
        <dbReference type="ChEBI" id="CHEBI:57699"/>
        <dbReference type="ChEBI" id="CHEBI:57980"/>
        <dbReference type="EC" id="3.1.3.15"/>
    </reaction>
</comment>
<dbReference type="EMBL" id="KZ989370">
    <property type="protein sequence ID" value="RKP26638.1"/>
    <property type="molecule type" value="Genomic_DNA"/>
</dbReference>
<dbReference type="GO" id="GO:0000105">
    <property type="term" value="P:L-histidine biosynthetic process"/>
    <property type="evidence" value="ECO:0007669"/>
    <property type="project" value="UniProtKB-UniRule"/>
</dbReference>
<dbReference type="OrthoDB" id="5957391at2759"/>
<dbReference type="Proteomes" id="UP000278143">
    <property type="component" value="Unassembled WGS sequence"/>
</dbReference>
<dbReference type="Pfam" id="PF02811">
    <property type="entry name" value="PHP"/>
    <property type="match status" value="1"/>
</dbReference>
<evidence type="ECO:0000256" key="2">
    <source>
        <dbReference type="ARBA" id="ARBA00009152"/>
    </source>
</evidence>
<dbReference type="GO" id="GO:0004401">
    <property type="term" value="F:histidinol-phosphatase activity"/>
    <property type="evidence" value="ECO:0007669"/>
    <property type="project" value="UniProtKB-UniRule"/>
</dbReference>
<dbReference type="CDD" id="cd12110">
    <property type="entry name" value="PHP_HisPPase_Hisj_like"/>
    <property type="match status" value="1"/>
</dbReference>
<dbReference type="SUPFAM" id="SSF89550">
    <property type="entry name" value="PHP domain-like"/>
    <property type="match status" value="1"/>
</dbReference>
<dbReference type="NCBIfam" id="TIGR01856">
    <property type="entry name" value="hisJ_fam"/>
    <property type="match status" value="1"/>
</dbReference>
<dbReference type="EC" id="3.1.3.15" evidence="3 8"/>
<name>A0A4P9Z2P9_9FUNG</name>
<dbReference type="InterPro" id="IPR010140">
    <property type="entry name" value="Histidinol_P_phosphatase_HisJ"/>
</dbReference>
<evidence type="ECO:0000256" key="7">
    <source>
        <dbReference type="ARBA" id="ARBA00049158"/>
    </source>
</evidence>
<comment type="similarity">
    <text evidence="2 8">Belongs to the PHP hydrolase family. HisK subfamily.</text>
</comment>
<sequence length="276" mass="31482">MPFTLHTHSGQFCYHAAGTLEEMVQAGVQARLASMGLSEHMPRYRDIDLYPEEQEAHATPQLLVERFDAYVQEARRLRVCYRDRIALLIGMETEYIYDEQASEVNALRQRYDLDYIIGSVHHVHGHPIDFNAAMLAQAQAASGEEGTVDELVLDYFVAQYRMLQALKPEVVGHFDLIRRLMPITTSWSSAVWEQLRQNAQYIASYGGLVEINTAAWKYGLADPYPQANVVRVLQEAGCRFTLSDDAHRPSEVGTFHHTRLRDYLDRCGIVTIYGLE</sequence>
<keyword evidence="6 8" id="KW-0368">Histidine biosynthesis</keyword>
<dbReference type="UniPathway" id="UPA00031">
    <property type="reaction ID" value="UER00013"/>
</dbReference>
<evidence type="ECO:0000256" key="5">
    <source>
        <dbReference type="ARBA" id="ARBA00022801"/>
    </source>
</evidence>
<keyword evidence="5 8" id="KW-0378">Hydrolase</keyword>
<dbReference type="AlphaFoldDB" id="A0A4P9Z2P9"/>
<keyword evidence="11" id="KW-1185">Reference proteome</keyword>
<comment type="pathway">
    <text evidence="1 8">Amino-acid biosynthesis; L-histidine biosynthesis; L-histidine from 5-phospho-alpha-D-ribose 1-diphosphate: step 8/9.</text>
</comment>
<keyword evidence="4 8" id="KW-0028">Amino-acid biosynthesis</keyword>
<protein>
    <recommendedName>
        <fullName evidence="3 8">Histidinol-phosphatase</fullName>
        <shortName evidence="8">HolPase</shortName>
        <ecNumber evidence="3 8">3.1.3.15</ecNumber>
    </recommendedName>
</protein>
<feature type="non-terminal residue" evidence="10">
    <location>
        <position position="276"/>
    </location>
</feature>
<dbReference type="GO" id="GO:0005737">
    <property type="term" value="C:cytoplasm"/>
    <property type="evidence" value="ECO:0007669"/>
    <property type="project" value="TreeGrafter"/>
</dbReference>
<dbReference type="PANTHER" id="PTHR21039:SF0">
    <property type="entry name" value="HISTIDINOL-PHOSPHATASE"/>
    <property type="match status" value="1"/>
</dbReference>
<feature type="domain" description="PHP" evidence="9">
    <location>
        <begin position="5"/>
        <end position="214"/>
    </location>
</feature>
<dbReference type="InterPro" id="IPR004013">
    <property type="entry name" value="PHP_dom"/>
</dbReference>
<evidence type="ECO:0000313" key="10">
    <source>
        <dbReference type="EMBL" id="RKP26638.1"/>
    </source>
</evidence>
<evidence type="ECO:0000256" key="4">
    <source>
        <dbReference type="ARBA" id="ARBA00022605"/>
    </source>
</evidence>
<dbReference type="InterPro" id="IPR016195">
    <property type="entry name" value="Pol/histidinol_Pase-like"/>
</dbReference>
<proteinExistence type="inferred from homology"/>
<gene>
    <name evidence="10" type="ORF">SYNPS1DRAFT_5349</name>
</gene>
<dbReference type="PANTHER" id="PTHR21039">
    <property type="entry name" value="HISTIDINOL PHOSPHATASE-RELATED"/>
    <property type="match status" value="1"/>
</dbReference>
<evidence type="ECO:0000256" key="3">
    <source>
        <dbReference type="ARBA" id="ARBA00013085"/>
    </source>
</evidence>
<evidence type="ECO:0000256" key="8">
    <source>
        <dbReference type="RuleBase" id="RU366003"/>
    </source>
</evidence>
<evidence type="ECO:0000313" key="11">
    <source>
        <dbReference type="Proteomes" id="UP000278143"/>
    </source>
</evidence>
<organism evidence="10 11">
    <name type="scientific">Syncephalis pseudoplumigaleata</name>
    <dbReference type="NCBI Taxonomy" id="1712513"/>
    <lineage>
        <taxon>Eukaryota</taxon>
        <taxon>Fungi</taxon>
        <taxon>Fungi incertae sedis</taxon>
        <taxon>Zoopagomycota</taxon>
        <taxon>Zoopagomycotina</taxon>
        <taxon>Zoopagomycetes</taxon>
        <taxon>Zoopagales</taxon>
        <taxon>Piptocephalidaceae</taxon>
        <taxon>Syncephalis</taxon>
    </lineage>
</organism>
<accession>A0A4P9Z2P9</accession>
<reference evidence="11" key="1">
    <citation type="journal article" date="2018" name="Nat. Microbiol.">
        <title>Leveraging single-cell genomics to expand the fungal tree of life.</title>
        <authorList>
            <person name="Ahrendt S.R."/>
            <person name="Quandt C.A."/>
            <person name="Ciobanu D."/>
            <person name="Clum A."/>
            <person name="Salamov A."/>
            <person name="Andreopoulos B."/>
            <person name="Cheng J.F."/>
            <person name="Woyke T."/>
            <person name="Pelin A."/>
            <person name="Henrissat B."/>
            <person name="Reynolds N.K."/>
            <person name="Benny G.L."/>
            <person name="Smith M.E."/>
            <person name="James T.Y."/>
            <person name="Grigoriev I.V."/>
        </authorList>
    </citation>
    <scope>NUCLEOTIDE SEQUENCE [LARGE SCALE GENOMIC DNA]</scope>
    <source>
        <strain evidence="11">Benny S71-1</strain>
    </source>
</reference>
<evidence type="ECO:0000259" key="9">
    <source>
        <dbReference type="Pfam" id="PF02811"/>
    </source>
</evidence>
<dbReference type="Gene3D" id="3.20.20.140">
    <property type="entry name" value="Metal-dependent hydrolases"/>
    <property type="match status" value="1"/>
</dbReference>